<dbReference type="STRING" id="568860.SAMN05421811_103171"/>
<name>A0A1I0ET27_9ACTN</name>
<keyword evidence="2" id="KW-1185">Reference proteome</keyword>
<dbReference type="AlphaFoldDB" id="A0A1I0ET27"/>
<proteinExistence type="predicted"/>
<reference evidence="1 2" key="1">
    <citation type="submission" date="2016-10" db="EMBL/GenBank/DDBJ databases">
        <authorList>
            <person name="de Groot N.N."/>
        </authorList>
    </citation>
    <scope>NUCLEOTIDE SEQUENCE [LARGE SCALE GENOMIC DNA]</scope>
    <source>
        <strain evidence="1 2">CGMCC 4.5598</strain>
    </source>
</reference>
<sequence>MALVVHSSSPALVTGDKPRTTASFTAPADSLLVALVSSNAGTTTHTMSSTGGTLTWTSRVKRDILDSGGNVPAVEIFTAPAASSAARTVTATSVFGTFVTLKVLVITGVELSVPVGATGEGSSSTASLTPNVYTSTGKNSLAVGIAADENQAGAVTSSDVGYAWNVSGETSGIAVHKAATTPTPGSTVTLNFNGSGSRLWNWAAIEVLAAPDLPRAAVFRPTGAVHRAASW</sequence>
<accession>A0A1I0ET27</accession>
<evidence type="ECO:0000313" key="1">
    <source>
        <dbReference type="EMBL" id="SET47993.1"/>
    </source>
</evidence>
<dbReference type="Proteomes" id="UP000199361">
    <property type="component" value="Unassembled WGS sequence"/>
</dbReference>
<protein>
    <submittedName>
        <fullName evidence="1">Uncharacterized protein</fullName>
    </submittedName>
</protein>
<organism evidence="1 2">
    <name type="scientific">Nonomuraea wenchangensis</name>
    <dbReference type="NCBI Taxonomy" id="568860"/>
    <lineage>
        <taxon>Bacteria</taxon>
        <taxon>Bacillati</taxon>
        <taxon>Actinomycetota</taxon>
        <taxon>Actinomycetes</taxon>
        <taxon>Streptosporangiales</taxon>
        <taxon>Streptosporangiaceae</taxon>
        <taxon>Nonomuraea</taxon>
    </lineage>
</organism>
<dbReference type="EMBL" id="FOHX01000003">
    <property type="protein sequence ID" value="SET47993.1"/>
    <property type="molecule type" value="Genomic_DNA"/>
</dbReference>
<gene>
    <name evidence="1" type="ORF">SAMN05421811_103171</name>
</gene>
<dbReference type="RefSeq" id="WP_091079339.1">
    <property type="nucleotide sequence ID" value="NZ_FOHX01000003.1"/>
</dbReference>
<evidence type="ECO:0000313" key="2">
    <source>
        <dbReference type="Proteomes" id="UP000199361"/>
    </source>
</evidence>